<evidence type="ECO:0000313" key="2">
    <source>
        <dbReference type="EMBL" id="KUK96974.1"/>
    </source>
</evidence>
<dbReference type="EMBL" id="LGHB01000006">
    <property type="protein sequence ID" value="KUK96974.1"/>
    <property type="molecule type" value="Genomic_DNA"/>
</dbReference>
<evidence type="ECO:0000313" key="3">
    <source>
        <dbReference type="Proteomes" id="UP000053961"/>
    </source>
</evidence>
<dbReference type="PATRIC" id="fig|301375.6.peg.1664"/>
<organism evidence="1 4">
    <name type="scientific">Methanothrix harundinacea</name>
    <dbReference type="NCBI Taxonomy" id="301375"/>
    <lineage>
        <taxon>Archaea</taxon>
        <taxon>Methanobacteriati</taxon>
        <taxon>Methanobacteriota</taxon>
        <taxon>Stenosarchaea group</taxon>
        <taxon>Methanomicrobia</taxon>
        <taxon>Methanotrichales</taxon>
        <taxon>Methanotrichaceae</taxon>
        <taxon>Methanothrix</taxon>
    </lineage>
</organism>
<dbReference type="EMBL" id="LGFT01000032">
    <property type="protein sequence ID" value="KUK44176.1"/>
    <property type="molecule type" value="Genomic_DNA"/>
</dbReference>
<gene>
    <name evidence="1" type="ORF">XD72_1432</name>
    <name evidence="2" type="ORF">XE07_0746</name>
</gene>
<dbReference type="Proteomes" id="UP000053961">
    <property type="component" value="Unassembled WGS sequence"/>
</dbReference>
<name>A0A101FTE8_9EURY</name>
<comment type="caution">
    <text evidence="1">The sequence shown here is derived from an EMBL/GenBank/DDBJ whole genome shotgun (WGS) entry which is preliminary data.</text>
</comment>
<evidence type="ECO:0000313" key="1">
    <source>
        <dbReference type="EMBL" id="KUK44176.1"/>
    </source>
</evidence>
<reference evidence="3 4" key="2">
    <citation type="journal article" date="2015" name="MBio">
        <title>Genome-Resolved Metagenomic Analysis Reveals Roles for Candidate Phyla and Other Microbial Community Members in Biogeochemical Transformations in Oil Reservoirs.</title>
        <authorList>
            <person name="Hu P."/>
            <person name="Tom L."/>
            <person name="Singh A."/>
            <person name="Thomas B.C."/>
            <person name="Baker B.J."/>
            <person name="Piceno Y.M."/>
            <person name="Andersen G.L."/>
            <person name="Banfield J.F."/>
        </authorList>
    </citation>
    <scope>NUCLEOTIDE SEQUENCE [LARGE SCALE GENOMIC DNA]</scope>
    <source>
        <strain evidence="1">57_489</strain>
    </source>
</reference>
<proteinExistence type="predicted"/>
<accession>A0A101FTE8</accession>
<sequence length="33" mass="3794">MMSTLMAFAISIRDKFLTIPRVSHERGEVLTEI</sequence>
<dbReference type="AlphaFoldDB" id="A0A101FTE8"/>
<protein>
    <submittedName>
        <fullName evidence="1">Uncharacterized protein</fullName>
    </submittedName>
</protein>
<dbReference type="Proteomes" id="UP000057043">
    <property type="component" value="Unassembled WGS sequence"/>
</dbReference>
<reference evidence="2" key="1">
    <citation type="journal article" date="2015" name="MBio">
        <title>Genome-resolved metagenomic analysis reveals roles for candidate phyla and other microbial community members in biogeochemical transformations in oil reservoirs.</title>
        <authorList>
            <person name="Hu P."/>
            <person name="Tom L."/>
            <person name="Singh A."/>
            <person name="Thomas B.C."/>
            <person name="Baker B.J."/>
            <person name="Piceno Y.M."/>
            <person name="Andersen G.L."/>
            <person name="Banfield J.F."/>
        </authorList>
    </citation>
    <scope>NUCLEOTIDE SEQUENCE [LARGE SCALE GENOMIC DNA]</scope>
    <source>
        <strain evidence="2">56_747</strain>
    </source>
</reference>
<evidence type="ECO:0000313" key="4">
    <source>
        <dbReference type="Proteomes" id="UP000057043"/>
    </source>
</evidence>